<dbReference type="RefSeq" id="XP_060453160.1">
    <property type="nucleotide sequence ID" value="XM_060602256.1"/>
</dbReference>
<dbReference type="Proteomes" id="UP001233271">
    <property type="component" value="Chromosome 1"/>
</dbReference>
<dbReference type="EMBL" id="AP028212">
    <property type="protein sequence ID" value="BEI87894.1"/>
    <property type="molecule type" value="Genomic_DNA"/>
</dbReference>
<evidence type="ECO:0000256" key="1">
    <source>
        <dbReference type="SAM" id="MobiDB-lite"/>
    </source>
</evidence>
<dbReference type="KEGG" id="ccac:CcaHIS019_0106120"/>
<reference evidence="2" key="1">
    <citation type="journal article" date="2023" name="BMC Genomics">
        <title>Chromosome-level genome assemblies of Cutaneotrichosporon spp. (Trichosporonales, Basidiomycota) reveal imbalanced evolution between nucleotide sequences and chromosome synteny.</title>
        <authorList>
            <person name="Kobayashi Y."/>
            <person name="Kayamori A."/>
            <person name="Aoki K."/>
            <person name="Shiwa Y."/>
            <person name="Matsutani M."/>
            <person name="Fujita N."/>
            <person name="Sugita T."/>
            <person name="Iwasaki W."/>
            <person name="Tanaka N."/>
            <person name="Takashima M."/>
        </authorList>
    </citation>
    <scope>NUCLEOTIDE SEQUENCE</scope>
    <source>
        <strain evidence="2">HIS019</strain>
    </source>
</reference>
<sequence>MGSNPPITAVPFSLAQPKVHIARYLDSVRPYAREHANRGTRYFLRSRRGGDHLSEEDWNPAYLPPTDPLASERATLSAFLQSLSTPGASTSQLSDFAAKGSVLVDYMRPRVRDNTKMVDHERGKRPFGRGASALRISPYPMRNSVKTGDVATGGDHYAGLGLHHQPQPPQPPQPQRYSPDLGLHNRAFLPDASAAPVAPLGIEYAAAHSHALSPREGNVRSSGVSRTSPKRVSPLDVSRSLMCQDVVNAALSRQCIARPGIFARGVTSQPIKVAGSQQQPSTGVPSYQMDERLLLGLMSNRAQEQAPPPLPSIQQTPHSHTTLGNLRMGSSTPWPLSRPYQTQQRTPPATSSLPLEDPSLLDAMLPFYPSRDRSGTQYQRLPTPPSALASFLPTDLSNLVSPIEPTSSPLDTFETMNSNVPQASEQRAVSADPPRWDSSPDAFDWGRPGSAPPSKLAQTPSNEAAHGRLPTPSFAQAGFRDLFTGSSDPVPIGSGTLAPLQQQPAKPPVDFAYTLRPNDYDFGLKWPGFPDASNWDMSPQTHHPAPYTYGYSPQAQVEPATSLLPTSGLSGSSPFPSWHDAYSPQDSARDEAPVPPAFAAHGYL</sequence>
<feature type="compositionally biased region" description="Low complexity" evidence="1">
    <location>
        <begin position="561"/>
        <end position="577"/>
    </location>
</feature>
<proteinExistence type="predicted"/>
<accession>A0AA48HYK1</accession>
<evidence type="ECO:0000313" key="2">
    <source>
        <dbReference type="EMBL" id="BEI87894.1"/>
    </source>
</evidence>
<feature type="region of interest" description="Disordered" evidence="1">
    <location>
        <begin position="420"/>
        <end position="504"/>
    </location>
</feature>
<evidence type="ECO:0000313" key="3">
    <source>
        <dbReference type="Proteomes" id="UP001233271"/>
    </source>
</evidence>
<feature type="region of interest" description="Disordered" evidence="1">
    <location>
        <begin position="329"/>
        <end position="357"/>
    </location>
</feature>
<feature type="region of interest" description="Disordered" evidence="1">
    <location>
        <begin position="141"/>
        <end position="184"/>
    </location>
</feature>
<organism evidence="2 3">
    <name type="scientific">Cutaneotrichosporon cavernicola</name>
    <dbReference type="NCBI Taxonomy" id="279322"/>
    <lineage>
        <taxon>Eukaryota</taxon>
        <taxon>Fungi</taxon>
        <taxon>Dikarya</taxon>
        <taxon>Basidiomycota</taxon>
        <taxon>Agaricomycotina</taxon>
        <taxon>Tremellomycetes</taxon>
        <taxon>Trichosporonales</taxon>
        <taxon>Trichosporonaceae</taxon>
        <taxon>Cutaneotrichosporon</taxon>
    </lineage>
</organism>
<feature type="compositionally biased region" description="Polar residues" evidence="1">
    <location>
        <begin position="329"/>
        <end position="350"/>
    </location>
</feature>
<protein>
    <submittedName>
        <fullName evidence="2">Uncharacterized protein</fullName>
    </submittedName>
</protein>
<dbReference type="GeneID" id="85491765"/>
<feature type="region of interest" description="Disordered" evidence="1">
    <location>
        <begin position="558"/>
        <end position="596"/>
    </location>
</feature>
<gene>
    <name evidence="2" type="ORF">CcaverHIS019_0106120</name>
</gene>
<feature type="region of interest" description="Disordered" evidence="1">
    <location>
        <begin position="210"/>
        <end position="233"/>
    </location>
</feature>
<dbReference type="AlphaFoldDB" id="A0AA48HYK1"/>
<keyword evidence="3" id="KW-1185">Reference proteome</keyword>
<name>A0AA48HYK1_9TREE</name>